<dbReference type="CDD" id="cd16390">
    <property type="entry name" value="ParB_N_Srx_like"/>
    <property type="match status" value="1"/>
</dbReference>
<evidence type="ECO:0008006" key="3">
    <source>
        <dbReference type="Google" id="ProtNLM"/>
    </source>
</evidence>
<dbReference type="Proteomes" id="UP000256970">
    <property type="component" value="Unassembled WGS sequence"/>
</dbReference>
<dbReference type="AlphaFoldDB" id="A0A383W9M3"/>
<keyword evidence="2" id="KW-1185">Reference proteome</keyword>
<sequence>MDQTKDISIHAVHRSESEASLYSSTSDWGAEHTLDTGVKLPPGTPTCKVAVLDLHPTQLAVGMQQVHEKMAKVAKKQQKGQEALEKFLQGHPVPVVLGPGQKRYLIDHHHLCSALHKMGVESCYAGTVCDYSELSQEQFWVAMARRNYLWPHKPDGTAADVHELPGLLPQTVEGLADDPYRSLAALVRKAGGYNKSTKPFSEFIWANYLRPRVPMVLMAVPDVEAYVHKGISHAMHADAAALPGYTALSAASTEQLDTMRCLGQEQLQAVE</sequence>
<evidence type="ECO:0000313" key="2">
    <source>
        <dbReference type="Proteomes" id="UP000256970"/>
    </source>
</evidence>
<dbReference type="Gene3D" id="1.10.8.10">
    <property type="entry name" value="DNA helicase RuvA subunit, C-terminal domain"/>
    <property type="match status" value="1"/>
</dbReference>
<gene>
    <name evidence="1" type="ORF">BQ4739_LOCUS14623</name>
</gene>
<dbReference type="InterPro" id="IPR036086">
    <property type="entry name" value="ParB/Sulfiredoxin_sf"/>
</dbReference>
<dbReference type="InterPro" id="IPR014956">
    <property type="entry name" value="ParBc_2"/>
</dbReference>
<name>A0A383W9M3_TETOB</name>
<protein>
    <recommendedName>
        <fullName evidence="3">ParB/Sulfiredoxin domain-containing protein</fullName>
    </recommendedName>
</protein>
<organism evidence="1 2">
    <name type="scientific">Tetradesmus obliquus</name>
    <name type="common">Green alga</name>
    <name type="synonym">Acutodesmus obliquus</name>
    <dbReference type="NCBI Taxonomy" id="3088"/>
    <lineage>
        <taxon>Eukaryota</taxon>
        <taxon>Viridiplantae</taxon>
        <taxon>Chlorophyta</taxon>
        <taxon>core chlorophytes</taxon>
        <taxon>Chlorophyceae</taxon>
        <taxon>CS clade</taxon>
        <taxon>Sphaeropleales</taxon>
        <taxon>Scenedesmaceae</taxon>
        <taxon>Tetradesmus</taxon>
    </lineage>
</organism>
<accession>A0A383W9M3</accession>
<reference evidence="1 2" key="1">
    <citation type="submission" date="2016-10" db="EMBL/GenBank/DDBJ databases">
        <authorList>
            <person name="Cai Z."/>
        </authorList>
    </citation>
    <scope>NUCLEOTIDE SEQUENCE [LARGE SCALE GENOMIC DNA]</scope>
</reference>
<dbReference type="Pfam" id="PF08857">
    <property type="entry name" value="ParBc_2"/>
    <property type="match status" value="1"/>
</dbReference>
<dbReference type="SUPFAM" id="SSF110849">
    <property type="entry name" value="ParB/Sulfiredoxin"/>
    <property type="match status" value="1"/>
</dbReference>
<evidence type="ECO:0000313" key="1">
    <source>
        <dbReference type="EMBL" id="SZX74337.1"/>
    </source>
</evidence>
<proteinExistence type="predicted"/>
<dbReference type="EMBL" id="FNXT01001213">
    <property type="protein sequence ID" value="SZX74337.1"/>
    <property type="molecule type" value="Genomic_DNA"/>
</dbReference>
<dbReference type="Gene3D" id="3.90.1530.10">
    <property type="entry name" value="Conserved hypothetical protein from pyrococcus furiosus pfu- 392566-001, ParB domain"/>
    <property type="match status" value="1"/>
</dbReference>